<dbReference type="Gramene" id="TKV90131">
    <property type="protein sequence ID" value="TKV90131"/>
    <property type="gene ID" value="SEVIR_9G008250v2"/>
</dbReference>
<sequence length="93" mass="10111">MNYSPANKGEGGGPDGRISTPTTLEASACGGSKRRMEVGCCAALQLDWLASTPTRFGNLGTNRVDGRWDEREEEAWWLAPNSTSTCQREGEME</sequence>
<accession>A0A4U6SPT5</accession>
<proteinExistence type="predicted"/>
<evidence type="ECO:0000256" key="1">
    <source>
        <dbReference type="SAM" id="MobiDB-lite"/>
    </source>
</evidence>
<dbReference type="EMBL" id="CM016560">
    <property type="protein sequence ID" value="TKV90131.1"/>
    <property type="molecule type" value="Genomic_DNA"/>
</dbReference>
<name>A0A4U6SPT5_SETVI</name>
<organism evidence="2 3">
    <name type="scientific">Setaria viridis</name>
    <name type="common">Green bristlegrass</name>
    <name type="synonym">Setaria italica subsp. viridis</name>
    <dbReference type="NCBI Taxonomy" id="4556"/>
    <lineage>
        <taxon>Eukaryota</taxon>
        <taxon>Viridiplantae</taxon>
        <taxon>Streptophyta</taxon>
        <taxon>Embryophyta</taxon>
        <taxon>Tracheophyta</taxon>
        <taxon>Spermatophyta</taxon>
        <taxon>Magnoliopsida</taxon>
        <taxon>Liliopsida</taxon>
        <taxon>Poales</taxon>
        <taxon>Poaceae</taxon>
        <taxon>PACMAD clade</taxon>
        <taxon>Panicoideae</taxon>
        <taxon>Panicodae</taxon>
        <taxon>Paniceae</taxon>
        <taxon>Cenchrinae</taxon>
        <taxon>Setaria</taxon>
    </lineage>
</organism>
<evidence type="ECO:0000313" key="3">
    <source>
        <dbReference type="Proteomes" id="UP000298652"/>
    </source>
</evidence>
<reference evidence="2" key="1">
    <citation type="submission" date="2019-03" db="EMBL/GenBank/DDBJ databases">
        <title>WGS assembly of Setaria viridis.</title>
        <authorList>
            <person name="Huang P."/>
            <person name="Jenkins J."/>
            <person name="Grimwood J."/>
            <person name="Barry K."/>
            <person name="Healey A."/>
            <person name="Mamidi S."/>
            <person name="Sreedasyam A."/>
            <person name="Shu S."/>
            <person name="Feldman M."/>
            <person name="Wu J."/>
            <person name="Yu Y."/>
            <person name="Chen C."/>
            <person name="Johnson J."/>
            <person name="Rokhsar D."/>
            <person name="Baxter I."/>
            <person name="Schmutz J."/>
            <person name="Brutnell T."/>
            <person name="Kellogg E."/>
        </authorList>
    </citation>
    <scope>NUCLEOTIDE SEQUENCE [LARGE SCALE GENOMIC DNA]</scope>
</reference>
<keyword evidence="3" id="KW-1185">Reference proteome</keyword>
<evidence type="ECO:0000313" key="2">
    <source>
        <dbReference type="EMBL" id="TKV90131.1"/>
    </source>
</evidence>
<dbReference type="AlphaFoldDB" id="A0A4U6SPT5"/>
<dbReference type="Proteomes" id="UP000298652">
    <property type="component" value="Chromosome 9"/>
</dbReference>
<protein>
    <submittedName>
        <fullName evidence="2">Uncharacterized protein</fullName>
    </submittedName>
</protein>
<feature type="region of interest" description="Disordered" evidence="1">
    <location>
        <begin position="1"/>
        <end position="32"/>
    </location>
</feature>
<gene>
    <name evidence="2" type="ORF">SEVIR_9G008250v2</name>
</gene>